<accession>W0ETW6</accession>
<dbReference type="AlphaFoldDB" id="W0ETW6"/>
<feature type="domain" description="Sulfatase N-terminal" evidence="5">
    <location>
        <begin position="36"/>
        <end position="425"/>
    </location>
</feature>
<evidence type="ECO:0000256" key="4">
    <source>
        <dbReference type="ARBA" id="ARBA00022837"/>
    </source>
</evidence>
<dbReference type="CDD" id="cd16025">
    <property type="entry name" value="PAS_like"/>
    <property type="match status" value="1"/>
</dbReference>
<dbReference type="GO" id="GO:0004065">
    <property type="term" value="F:arylsulfatase activity"/>
    <property type="evidence" value="ECO:0007669"/>
    <property type="project" value="TreeGrafter"/>
</dbReference>
<dbReference type="Proteomes" id="UP000003586">
    <property type="component" value="Chromosome"/>
</dbReference>
<sequence>MRSVNTRKNSSLIKSVPLAIFFMLSLVLPCMADKKPNIILIVADDMGYSDLGSYGGEIKTPHIDRLAKEGIRYQQFYNASRCCPSRAALMTGLYPHETGMGWMAAADLGTYAYHGNLNNDCVTIAEVLKNGGYHTYMSGKWHLTNERKIDGAVTDNWPHQRGFDRYFGIIPGGANYYTPFVYSNNTRYKAPKGFYLTNAISDTSVKFLKEHFTKAKGEPFFMYVAYTAPHWPLHAPDSVINRYKNAYKAGWDSIRARRFAKQVALGLIPANTVLSPRDSTVPAWNTLSAGEQQEMAMRMAIYAAQVDIMDQGIGRIVQTLKANNELDNTLIMFLSDNGACAEFISSGKSKEVNGQENTFESYRINWANVSSTPFREYKHFTHEGGIATPLIVHWPKGIAPNLNNTFIRDYGHITDIMATCTDVTGAIYPTIYKGHKIHPLEGKSLVPNFKGKPNHRGLVFWEHEANIAVRDGKWKLVAKTEQDHIFDPAALELYNLQEDPSEMYDLSKKDPGRLQKMYALWKAWANRVGVFPFDTREYGARMQAYRKQVNGEFEDNLGGWNVKITAPVTGSIDIDTTGRLSGKKSARIAVEKPGSRPADMALFWPFRALPGEQYKITVTAAANHPVSFYARLENVKEPGKKLMDEVVRANKAKQTIEWVAQPVLSEGTYRVAFYFGTVAPGTKLWLDGIRLSPVAQAH</sequence>
<dbReference type="Gene3D" id="3.30.1120.10">
    <property type="match status" value="1"/>
</dbReference>
<dbReference type="PANTHER" id="PTHR42693:SF53">
    <property type="entry name" value="ENDO-4-O-SULFATASE"/>
    <property type="match status" value="1"/>
</dbReference>
<dbReference type="InterPro" id="IPR008979">
    <property type="entry name" value="Galactose-bd-like_sf"/>
</dbReference>
<evidence type="ECO:0000259" key="5">
    <source>
        <dbReference type="Pfam" id="PF00884"/>
    </source>
</evidence>
<dbReference type="HOGENOM" id="CLU_006332_11_1_10"/>
<keyword evidence="4" id="KW-0106">Calcium</keyword>
<dbReference type="GO" id="GO:0046872">
    <property type="term" value="F:metal ion binding"/>
    <property type="evidence" value="ECO:0007669"/>
    <property type="project" value="UniProtKB-KW"/>
</dbReference>
<dbReference type="STRING" id="929713.NIASO_01235"/>
<dbReference type="Gene3D" id="3.40.720.10">
    <property type="entry name" value="Alkaline Phosphatase, subunit A"/>
    <property type="match status" value="1"/>
</dbReference>
<dbReference type="eggNOG" id="COG3119">
    <property type="taxonomic scope" value="Bacteria"/>
</dbReference>
<dbReference type="Gene3D" id="2.60.120.260">
    <property type="entry name" value="Galactose-binding domain-like"/>
    <property type="match status" value="1"/>
</dbReference>
<dbReference type="SUPFAM" id="SSF49785">
    <property type="entry name" value="Galactose-binding domain-like"/>
    <property type="match status" value="1"/>
</dbReference>
<dbReference type="SUPFAM" id="SSF53649">
    <property type="entry name" value="Alkaline phosphatase-like"/>
    <property type="match status" value="1"/>
</dbReference>
<reference evidence="6 7" key="1">
    <citation type="submission" date="2013-12" db="EMBL/GenBank/DDBJ databases">
        <authorList>
            <consortium name="DOE Joint Genome Institute"/>
            <person name="Eisen J."/>
            <person name="Huntemann M."/>
            <person name="Han J."/>
            <person name="Chen A."/>
            <person name="Kyrpides N."/>
            <person name="Mavromatis K."/>
            <person name="Markowitz V."/>
            <person name="Palaniappan K."/>
            <person name="Ivanova N."/>
            <person name="Schaumberg A."/>
            <person name="Pati A."/>
            <person name="Liolios K."/>
            <person name="Nordberg H.P."/>
            <person name="Cantor M.N."/>
            <person name="Hua S.X."/>
            <person name="Woyke T."/>
        </authorList>
    </citation>
    <scope>NUCLEOTIDE SEQUENCE [LARGE SCALE GENOMIC DNA]</scope>
    <source>
        <strain evidence="7">DSM 19437</strain>
    </source>
</reference>
<evidence type="ECO:0000256" key="3">
    <source>
        <dbReference type="ARBA" id="ARBA00022801"/>
    </source>
</evidence>
<comment type="similarity">
    <text evidence="1">Belongs to the sulfatase family.</text>
</comment>
<dbReference type="InterPro" id="IPR024607">
    <property type="entry name" value="Sulfatase_CS"/>
</dbReference>
<evidence type="ECO:0000313" key="7">
    <source>
        <dbReference type="Proteomes" id="UP000003586"/>
    </source>
</evidence>
<evidence type="ECO:0000313" key="6">
    <source>
        <dbReference type="EMBL" id="AHF14187.1"/>
    </source>
</evidence>
<dbReference type="EMBL" id="CP007035">
    <property type="protein sequence ID" value="AHF14187.1"/>
    <property type="molecule type" value="Genomic_DNA"/>
</dbReference>
<dbReference type="InterPro" id="IPR000917">
    <property type="entry name" value="Sulfatase_N"/>
</dbReference>
<dbReference type="Pfam" id="PF00884">
    <property type="entry name" value="Sulfatase"/>
    <property type="match status" value="1"/>
</dbReference>
<protein>
    <submittedName>
        <fullName evidence="6">Sulfatase</fullName>
    </submittedName>
</protein>
<dbReference type="RefSeq" id="WP_008582119.1">
    <property type="nucleotide sequence ID" value="NZ_CP007035.1"/>
</dbReference>
<dbReference type="InterPro" id="IPR050738">
    <property type="entry name" value="Sulfatase"/>
</dbReference>
<dbReference type="InterPro" id="IPR017850">
    <property type="entry name" value="Alkaline_phosphatase_core_sf"/>
</dbReference>
<name>W0ETW6_9BACT</name>
<dbReference type="PROSITE" id="PS00149">
    <property type="entry name" value="SULFATASE_2"/>
    <property type="match status" value="1"/>
</dbReference>
<dbReference type="FunFam" id="3.40.720.10:FF:000047">
    <property type="entry name" value="Arylsulfatase"/>
    <property type="match status" value="1"/>
</dbReference>
<proteinExistence type="inferred from homology"/>
<evidence type="ECO:0000256" key="2">
    <source>
        <dbReference type="ARBA" id="ARBA00022723"/>
    </source>
</evidence>
<dbReference type="KEGG" id="nso:NIASO_01235"/>
<keyword evidence="3" id="KW-0378">Hydrolase</keyword>
<dbReference type="OrthoDB" id="9803751at2"/>
<dbReference type="PANTHER" id="PTHR42693">
    <property type="entry name" value="ARYLSULFATASE FAMILY MEMBER"/>
    <property type="match status" value="1"/>
</dbReference>
<organism evidence="6 7">
    <name type="scientific">Niabella soli DSM 19437</name>
    <dbReference type="NCBI Taxonomy" id="929713"/>
    <lineage>
        <taxon>Bacteria</taxon>
        <taxon>Pseudomonadati</taxon>
        <taxon>Bacteroidota</taxon>
        <taxon>Chitinophagia</taxon>
        <taxon>Chitinophagales</taxon>
        <taxon>Chitinophagaceae</taxon>
        <taxon>Niabella</taxon>
    </lineage>
</organism>
<gene>
    <name evidence="6" type="ORF">NIASO_01235</name>
</gene>
<keyword evidence="7" id="KW-1185">Reference proteome</keyword>
<evidence type="ECO:0000256" key="1">
    <source>
        <dbReference type="ARBA" id="ARBA00008779"/>
    </source>
</evidence>
<keyword evidence="2" id="KW-0479">Metal-binding</keyword>